<dbReference type="Proteomes" id="UP001595921">
    <property type="component" value="Unassembled WGS sequence"/>
</dbReference>
<dbReference type="RefSeq" id="WP_267624741.1">
    <property type="nucleotide sequence ID" value="NZ_JAODIW010000010.1"/>
</dbReference>
<name>A0ABD5P6N6_9EURY</name>
<gene>
    <name evidence="2" type="ORF">ACFO0N_00315</name>
</gene>
<dbReference type="EMBL" id="JBHSDS010000001">
    <property type="protein sequence ID" value="MFC4356386.1"/>
    <property type="molecule type" value="Genomic_DNA"/>
</dbReference>
<dbReference type="Pfam" id="PF24461">
    <property type="entry name" value="DUF7576"/>
    <property type="match status" value="1"/>
</dbReference>
<protein>
    <recommendedName>
        <fullName evidence="4">Small CPxCG-related zinc finger protein</fullName>
    </recommendedName>
</protein>
<evidence type="ECO:0000313" key="3">
    <source>
        <dbReference type="Proteomes" id="UP001595921"/>
    </source>
</evidence>
<proteinExistence type="predicted"/>
<evidence type="ECO:0008006" key="4">
    <source>
        <dbReference type="Google" id="ProtNLM"/>
    </source>
</evidence>
<evidence type="ECO:0000313" key="2">
    <source>
        <dbReference type="EMBL" id="MFC4356386.1"/>
    </source>
</evidence>
<comment type="caution">
    <text evidence="2">The sequence shown here is derived from an EMBL/GenBank/DDBJ whole genome shotgun (WGS) entry which is preliminary data.</text>
</comment>
<dbReference type="InterPro" id="IPR055998">
    <property type="entry name" value="DUF7576"/>
</dbReference>
<dbReference type="AlphaFoldDB" id="A0ABD5P6N6"/>
<sequence>MCPGSDEPSATPSDTLDTVDAVSRPDTPAESGLSGIDRDGYCGWCGEAFDPRQWHFTAVDRSGDDLVVRLFCTEHCRGHWEYRRAVTGDD</sequence>
<accession>A0ABD5P6N6</accession>
<evidence type="ECO:0000256" key="1">
    <source>
        <dbReference type="SAM" id="MobiDB-lite"/>
    </source>
</evidence>
<organism evidence="2 3">
    <name type="scientific">Halobium salinum</name>
    <dbReference type="NCBI Taxonomy" id="1364940"/>
    <lineage>
        <taxon>Archaea</taxon>
        <taxon>Methanobacteriati</taxon>
        <taxon>Methanobacteriota</taxon>
        <taxon>Stenosarchaea group</taxon>
        <taxon>Halobacteria</taxon>
        <taxon>Halobacteriales</taxon>
        <taxon>Haloferacaceae</taxon>
        <taxon>Halobium</taxon>
    </lineage>
</organism>
<reference evidence="2 3" key="1">
    <citation type="journal article" date="2019" name="Int. J. Syst. Evol. Microbiol.">
        <title>The Global Catalogue of Microorganisms (GCM) 10K type strain sequencing project: providing services to taxonomists for standard genome sequencing and annotation.</title>
        <authorList>
            <consortium name="The Broad Institute Genomics Platform"/>
            <consortium name="The Broad Institute Genome Sequencing Center for Infectious Disease"/>
            <person name="Wu L."/>
            <person name="Ma J."/>
        </authorList>
    </citation>
    <scope>NUCLEOTIDE SEQUENCE [LARGE SCALE GENOMIC DNA]</scope>
    <source>
        <strain evidence="2 3">CGMCC 1.12553</strain>
    </source>
</reference>
<feature type="region of interest" description="Disordered" evidence="1">
    <location>
        <begin position="1"/>
        <end position="34"/>
    </location>
</feature>
<keyword evidence="3" id="KW-1185">Reference proteome</keyword>